<dbReference type="InterPro" id="IPR015421">
    <property type="entry name" value="PyrdxlP-dep_Trfase_major"/>
</dbReference>
<organism evidence="1">
    <name type="scientific">marine sediment metagenome</name>
    <dbReference type="NCBI Taxonomy" id="412755"/>
    <lineage>
        <taxon>unclassified sequences</taxon>
        <taxon>metagenomes</taxon>
        <taxon>ecological metagenomes</taxon>
    </lineage>
</organism>
<gene>
    <name evidence="1" type="ORF">LCGC14_2708530</name>
</gene>
<evidence type="ECO:0000313" key="1">
    <source>
        <dbReference type="EMBL" id="KKK91877.1"/>
    </source>
</evidence>
<dbReference type="EMBL" id="LAZR01048459">
    <property type="protein sequence ID" value="KKK91877.1"/>
    <property type="molecule type" value="Genomic_DNA"/>
</dbReference>
<dbReference type="PANTHER" id="PTHR30244">
    <property type="entry name" value="TRANSAMINASE"/>
    <property type="match status" value="1"/>
</dbReference>
<protein>
    <recommendedName>
        <fullName evidence="2">DegT/DnrJ/EryC1/StrS aminotransferase</fullName>
    </recommendedName>
</protein>
<dbReference type="Gene3D" id="3.90.1150.10">
    <property type="entry name" value="Aspartate Aminotransferase, domain 1"/>
    <property type="match status" value="1"/>
</dbReference>
<dbReference type="Pfam" id="PF01041">
    <property type="entry name" value="DegT_DnrJ_EryC1"/>
    <property type="match status" value="1"/>
</dbReference>
<accession>A0A0F8ZDM6</accession>
<dbReference type="AlphaFoldDB" id="A0A0F8ZDM6"/>
<name>A0A0F8ZDM6_9ZZZZ</name>
<proteinExistence type="predicted"/>
<sequence length="245" mass="27825">MAIHAGAKPVFAEIDENSFNVTPETINEKINANTKAIIPVDIFGRPIDCKGFRELADDHNLFYLQDSCEALGSFQNGVHTGSQADAATFAFYPNKQMTTGEGGVIVSNDQDFIQNVKSLRNQGRAIDTSWLLHDKIGYNFRLTDIQAALGISQLSRIEQFIKAKQQIVEWYNEILGKHSDIRVPSSPSNERISWFVYTPKINFDNLKLDHRDQLVDLLRDKGIRAGRYFVPIHLQPIYRSMFGYE</sequence>
<dbReference type="InterPro" id="IPR000653">
    <property type="entry name" value="DegT/StrS_aminotransferase"/>
</dbReference>
<dbReference type="Gene3D" id="3.40.640.10">
    <property type="entry name" value="Type I PLP-dependent aspartate aminotransferase-like (Major domain)"/>
    <property type="match status" value="1"/>
</dbReference>
<dbReference type="GO" id="GO:0008483">
    <property type="term" value="F:transaminase activity"/>
    <property type="evidence" value="ECO:0007669"/>
    <property type="project" value="TreeGrafter"/>
</dbReference>
<dbReference type="SUPFAM" id="SSF53383">
    <property type="entry name" value="PLP-dependent transferases"/>
    <property type="match status" value="1"/>
</dbReference>
<evidence type="ECO:0008006" key="2">
    <source>
        <dbReference type="Google" id="ProtNLM"/>
    </source>
</evidence>
<dbReference type="GO" id="GO:0030170">
    <property type="term" value="F:pyridoxal phosphate binding"/>
    <property type="evidence" value="ECO:0007669"/>
    <property type="project" value="TreeGrafter"/>
</dbReference>
<reference evidence="1" key="1">
    <citation type="journal article" date="2015" name="Nature">
        <title>Complex archaea that bridge the gap between prokaryotes and eukaryotes.</title>
        <authorList>
            <person name="Spang A."/>
            <person name="Saw J.H."/>
            <person name="Jorgensen S.L."/>
            <person name="Zaremba-Niedzwiedzka K."/>
            <person name="Martijn J."/>
            <person name="Lind A.E."/>
            <person name="van Eijk R."/>
            <person name="Schleper C."/>
            <person name="Guy L."/>
            <person name="Ettema T.J."/>
        </authorList>
    </citation>
    <scope>NUCLEOTIDE SEQUENCE</scope>
</reference>
<comment type="caution">
    <text evidence="1">The sequence shown here is derived from an EMBL/GenBank/DDBJ whole genome shotgun (WGS) entry which is preliminary data.</text>
</comment>
<feature type="non-terminal residue" evidence="1">
    <location>
        <position position="245"/>
    </location>
</feature>
<dbReference type="PANTHER" id="PTHR30244:SF39">
    <property type="entry name" value="BLR3650 PROTEIN"/>
    <property type="match status" value="1"/>
</dbReference>
<dbReference type="InterPro" id="IPR015422">
    <property type="entry name" value="PyrdxlP-dep_Trfase_small"/>
</dbReference>
<dbReference type="InterPro" id="IPR015424">
    <property type="entry name" value="PyrdxlP-dep_Trfase"/>
</dbReference>
<dbReference type="GO" id="GO:0000271">
    <property type="term" value="P:polysaccharide biosynthetic process"/>
    <property type="evidence" value="ECO:0007669"/>
    <property type="project" value="TreeGrafter"/>
</dbReference>